<organism evidence="5 6">
    <name type="scientific">Punica granatum</name>
    <name type="common">Pomegranate</name>
    <dbReference type="NCBI Taxonomy" id="22663"/>
    <lineage>
        <taxon>Eukaryota</taxon>
        <taxon>Viridiplantae</taxon>
        <taxon>Streptophyta</taxon>
        <taxon>Embryophyta</taxon>
        <taxon>Tracheophyta</taxon>
        <taxon>Spermatophyta</taxon>
        <taxon>Magnoliopsida</taxon>
        <taxon>eudicotyledons</taxon>
        <taxon>Gunneridae</taxon>
        <taxon>Pentapetalae</taxon>
        <taxon>rosids</taxon>
        <taxon>malvids</taxon>
        <taxon>Myrtales</taxon>
        <taxon>Lythraceae</taxon>
        <taxon>Punica</taxon>
    </lineage>
</organism>
<evidence type="ECO:0000256" key="3">
    <source>
        <dbReference type="PROSITE-ProRule" id="PRU00708"/>
    </source>
</evidence>
<feature type="domain" description="PROP1-like PPR" evidence="4">
    <location>
        <begin position="206"/>
        <end position="368"/>
    </location>
</feature>
<feature type="repeat" description="PPR" evidence="3">
    <location>
        <begin position="340"/>
        <end position="374"/>
    </location>
</feature>
<evidence type="ECO:0000259" key="4">
    <source>
        <dbReference type="Pfam" id="PF17177"/>
    </source>
</evidence>
<dbReference type="GO" id="GO:0031930">
    <property type="term" value="P:mitochondria-nucleus signaling pathway"/>
    <property type="evidence" value="ECO:0007669"/>
    <property type="project" value="TreeGrafter"/>
</dbReference>
<dbReference type="PANTHER" id="PTHR47936">
    <property type="entry name" value="PPR_LONG DOMAIN-CONTAINING PROTEIN"/>
    <property type="match status" value="1"/>
</dbReference>
<evidence type="ECO:0000313" key="6">
    <source>
        <dbReference type="Proteomes" id="UP000197138"/>
    </source>
</evidence>
<dbReference type="GO" id="GO:0009507">
    <property type="term" value="C:chloroplast"/>
    <property type="evidence" value="ECO:0007669"/>
    <property type="project" value="TreeGrafter"/>
</dbReference>
<dbReference type="GO" id="GO:0010019">
    <property type="term" value="P:chloroplast-nucleus signaling pathway"/>
    <property type="evidence" value="ECO:0007669"/>
    <property type="project" value="TreeGrafter"/>
</dbReference>
<proteinExistence type="inferred from homology"/>
<comment type="similarity">
    <text evidence="1">Belongs to the PPR family. P subfamily.</text>
</comment>
<dbReference type="InterPro" id="IPR002885">
    <property type="entry name" value="PPR_rpt"/>
</dbReference>
<dbReference type="Pfam" id="PF13041">
    <property type="entry name" value="PPR_2"/>
    <property type="match status" value="1"/>
</dbReference>
<dbReference type="AlphaFoldDB" id="A0A218XJP2"/>
<dbReference type="InterPro" id="IPR033443">
    <property type="entry name" value="PROP1-like_PPR_dom"/>
</dbReference>
<sequence>MELPPLAIGPQGLLGRPPVSPLPLLPRPSPSPAGAKRHLCCVIRTIRTEPRNASAAPTRQGQHSKAYLARQAAILEVQRSPDLDSALERFGSKLKVQDLNVILRYFGKLKRFQDLFELFEWMQRHGKISASSYTSYITYSGKSLNPLKALEIYRGIAEQSMRTNVYICNAVLSCLVRNGKFDSSIKVFQEMKQDGLVPDVVTYSTLLSGCMKVKDGYSKALELVRELKNDELKMDGVIYGTLLAVCASNNQCQEAEKYFQQMKDEGHVPNEFHYSSLLNAYSADGNYKKAEELVQQMKSVGLEPNKVVLTTLLKVYVKGGLFEKSRKLLAELESLDHANDEMPYCLLMDGLAKAGHMDQAKSIFKMIADKSVKSDGYAHSIMISAFCRDGLLDEAKLLAKDFEIGYNRYDLVILNSMLCAYCRVGEMESVMQTLKKMDELAISPDGNTFHILIKYFCKEKLYLLAYKTMVDMHSKGHLIEEEIGSSLIFHLGNMNAYAEAFSAYNLLRHGRRTICKALHEKILHILIAGGLHKEAFVVVKENLGSISKPALKKFATAFMKSGNVNLINGVLEVLHRSGYKINQASDRGFQMAVSRYIVLPEKKDLLLKLLHWMPEQNYSIDSSTRALILKNSHFFGGGLIKEALSNHRRVPKTVGSNKNRNQRT</sequence>
<evidence type="ECO:0000256" key="1">
    <source>
        <dbReference type="ARBA" id="ARBA00007626"/>
    </source>
</evidence>
<dbReference type="Gene3D" id="1.25.40.10">
    <property type="entry name" value="Tetratricopeptide repeat domain"/>
    <property type="match status" value="4"/>
</dbReference>
<reference evidence="6" key="1">
    <citation type="journal article" date="2017" name="Plant J.">
        <title>The pomegranate (Punica granatum L.) genome and the genomics of punicalagin biosynthesis.</title>
        <authorList>
            <person name="Qin G."/>
            <person name="Xu C."/>
            <person name="Ming R."/>
            <person name="Tang H."/>
            <person name="Guyot R."/>
            <person name="Kramer E.M."/>
            <person name="Hu Y."/>
            <person name="Yi X."/>
            <person name="Qi Y."/>
            <person name="Xu X."/>
            <person name="Gao Z."/>
            <person name="Pan H."/>
            <person name="Jian J."/>
            <person name="Tian Y."/>
            <person name="Yue Z."/>
            <person name="Xu Y."/>
        </authorList>
    </citation>
    <scope>NUCLEOTIDE SEQUENCE [LARGE SCALE GENOMIC DNA]</scope>
    <source>
        <strain evidence="6">cv. Dabenzi</strain>
    </source>
</reference>
<gene>
    <name evidence="5" type="ORF">CDL15_Pgr027696</name>
</gene>
<feature type="repeat" description="PPR" evidence="3">
    <location>
        <begin position="270"/>
        <end position="304"/>
    </location>
</feature>
<dbReference type="InterPro" id="IPR011990">
    <property type="entry name" value="TPR-like_helical_dom_sf"/>
</dbReference>
<dbReference type="Pfam" id="PF01535">
    <property type="entry name" value="PPR"/>
    <property type="match status" value="2"/>
</dbReference>
<evidence type="ECO:0000256" key="2">
    <source>
        <dbReference type="ARBA" id="ARBA00022737"/>
    </source>
</evidence>
<dbReference type="SUPFAM" id="SSF81901">
    <property type="entry name" value="HCP-like"/>
    <property type="match status" value="1"/>
</dbReference>
<protein>
    <recommendedName>
        <fullName evidence="4">PROP1-like PPR domain-containing protein</fullName>
    </recommendedName>
</protein>
<dbReference type="PROSITE" id="PS51375">
    <property type="entry name" value="PPR"/>
    <property type="match status" value="6"/>
</dbReference>
<name>A0A218XJP2_PUNGR</name>
<dbReference type="NCBIfam" id="TIGR00756">
    <property type="entry name" value="PPR"/>
    <property type="match status" value="5"/>
</dbReference>
<dbReference type="Proteomes" id="UP000197138">
    <property type="component" value="Unassembled WGS sequence"/>
</dbReference>
<keyword evidence="2" id="KW-0677">Repeat</keyword>
<feature type="repeat" description="PPR" evidence="3">
    <location>
        <begin position="235"/>
        <end position="269"/>
    </location>
</feature>
<accession>A0A218XJP2</accession>
<dbReference type="PANTHER" id="PTHR47936:SF1">
    <property type="entry name" value="PENTATRICOPEPTIDE REPEAT-CONTAINING PROTEIN GUN1, CHLOROPLASTIC"/>
    <property type="match status" value="1"/>
</dbReference>
<comment type="caution">
    <text evidence="5">The sequence shown here is derived from an EMBL/GenBank/DDBJ whole genome shotgun (WGS) entry which is preliminary data.</text>
</comment>
<feature type="repeat" description="PPR" evidence="3">
    <location>
        <begin position="410"/>
        <end position="444"/>
    </location>
</feature>
<feature type="repeat" description="PPR" evidence="3">
    <location>
        <begin position="164"/>
        <end position="198"/>
    </location>
</feature>
<feature type="repeat" description="PPR" evidence="3">
    <location>
        <begin position="199"/>
        <end position="234"/>
    </location>
</feature>
<dbReference type="EMBL" id="MTKT01001287">
    <property type="protein sequence ID" value="OWM84909.1"/>
    <property type="molecule type" value="Genomic_DNA"/>
</dbReference>
<dbReference type="Pfam" id="PF17177">
    <property type="entry name" value="PPR_long"/>
    <property type="match status" value="1"/>
</dbReference>
<evidence type="ECO:0000313" key="5">
    <source>
        <dbReference type="EMBL" id="OWM84909.1"/>
    </source>
</evidence>